<comment type="caution">
    <text evidence="2">The sequence shown here is derived from an EMBL/GenBank/DDBJ whole genome shotgun (WGS) entry which is preliminary data.</text>
</comment>
<proteinExistence type="predicted"/>
<evidence type="ECO:0000313" key="3">
    <source>
        <dbReference type="Proteomes" id="UP000619033"/>
    </source>
</evidence>
<name>A0A8J7MTY3_9RHOB</name>
<evidence type="ECO:0008006" key="4">
    <source>
        <dbReference type="Google" id="ProtNLM"/>
    </source>
</evidence>
<evidence type="ECO:0000256" key="1">
    <source>
        <dbReference type="SAM" id="SignalP"/>
    </source>
</evidence>
<dbReference type="RefSeq" id="WP_202662075.1">
    <property type="nucleotide sequence ID" value="NZ_JAESVP010000008.1"/>
</dbReference>
<dbReference type="Proteomes" id="UP000619033">
    <property type="component" value="Unassembled WGS sequence"/>
</dbReference>
<dbReference type="AlphaFoldDB" id="A0A8J7MTY3"/>
<dbReference type="EMBL" id="JAESVP010000008">
    <property type="protein sequence ID" value="MBL4929546.1"/>
    <property type="molecule type" value="Genomic_DNA"/>
</dbReference>
<keyword evidence="1" id="KW-0732">Signal</keyword>
<evidence type="ECO:0000313" key="2">
    <source>
        <dbReference type="EMBL" id="MBL4929546.1"/>
    </source>
</evidence>
<accession>A0A8J7MTY3</accession>
<feature type="chain" id="PRO_5035203926" description="Secreted protein" evidence="1">
    <location>
        <begin position="20"/>
        <end position="68"/>
    </location>
</feature>
<feature type="signal peptide" evidence="1">
    <location>
        <begin position="1"/>
        <end position="19"/>
    </location>
</feature>
<gene>
    <name evidence="2" type="ORF">JI744_15685</name>
</gene>
<organism evidence="2 3">
    <name type="scientific">Fuscibacter oryzae</name>
    <dbReference type="NCBI Taxonomy" id="2803939"/>
    <lineage>
        <taxon>Bacteria</taxon>
        <taxon>Pseudomonadati</taxon>
        <taxon>Pseudomonadota</taxon>
        <taxon>Alphaproteobacteria</taxon>
        <taxon>Rhodobacterales</taxon>
        <taxon>Paracoccaceae</taxon>
        <taxon>Fuscibacter</taxon>
    </lineage>
</organism>
<sequence length="68" mass="7047">MLRRLARSMLLLVSLAALSGCDGVETGAVSPCHGQFRAEGKYFAARTQTDGSRVVVSTMSAPTAACGD</sequence>
<protein>
    <recommendedName>
        <fullName evidence="4">Secreted protein</fullName>
    </recommendedName>
</protein>
<dbReference type="PROSITE" id="PS51257">
    <property type="entry name" value="PROKAR_LIPOPROTEIN"/>
    <property type="match status" value="1"/>
</dbReference>
<reference evidence="2" key="1">
    <citation type="submission" date="2021-01" db="EMBL/GenBank/DDBJ databases">
        <title>Genome seq and assembly of Tabrizicola sp. KVB23.</title>
        <authorList>
            <person name="Chhetri G."/>
        </authorList>
    </citation>
    <scope>NUCLEOTIDE SEQUENCE</scope>
    <source>
        <strain evidence="2">KVB23</strain>
    </source>
</reference>
<keyword evidence="3" id="KW-1185">Reference proteome</keyword>